<sequence>MTMNVWWISAIVIGVAIIVGLAFYAGSLLGRLKRQQQRQQKAAEARNERLIESIVTIARSMDQNQCSYSEGALRLTVLLDLMVLEPKPNFVEEYPGLHDMYERIKHMPTHEARKTYPKPEIRKMDAEREAYEEELADAIKTDIRKLLERF</sequence>
<proteinExistence type="predicted"/>
<evidence type="ECO:0000256" key="1">
    <source>
        <dbReference type="SAM" id="Phobius"/>
    </source>
</evidence>
<name>A0A1Y6ECQ2_9GAMM</name>
<accession>A0A1Y6ECQ2</accession>
<gene>
    <name evidence="3" type="ORF">SAMN06297229_0108</name>
</gene>
<evidence type="ECO:0000259" key="2">
    <source>
        <dbReference type="Pfam" id="PF10675"/>
    </source>
</evidence>
<organism evidence="3 4">
    <name type="scientific">Pseudidiomarina planktonica</name>
    <dbReference type="NCBI Taxonomy" id="1323738"/>
    <lineage>
        <taxon>Bacteria</taxon>
        <taxon>Pseudomonadati</taxon>
        <taxon>Pseudomonadota</taxon>
        <taxon>Gammaproteobacteria</taxon>
        <taxon>Alteromonadales</taxon>
        <taxon>Idiomarinaceae</taxon>
        <taxon>Pseudidiomarina</taxon>
    </lineage>
</organism>
<dbReference type="Proteomes" id="UP000194450">
    <property type="component" value="Unassembled WGS sequence"/>
</dbReference>
<evidence type="ECO:0000313" key="4">
    <source>
        <dbReference type="Proteomes" id="UP000194450"/>
    </source>
</evidence>
<protein>
    <recommendedName>
        <fullName evidence="2">DUF2489 domain-containing protein</fullName>
    </recommendedName>
</protein>
<feature type="domain" description="DUF2489" evidence="2">
    <location>
        <begin position="18"/>
        <end position="146"/>
    </location>
</feature>
<dbReference type="AlphaFoldDB" id="A0A1Y6ECQ2"/>
<evidence type="ECO:0000313" key="3">
    <source>
        <dbReference type="EMBL" id="SMQ58392.1"/>
    </source>
</evidence>
<dbReference type="EMBL" id="FXWH01000001">
    <property type="protein sequence ID" value="SMQ58392.1"/>
    <property type="molecule type" value="Genomic_DNA"/>
</dbReference>
<dbReference type="InterPro" id="IPR019617">
    <property type="entry name" value="DUF2489"/>
</dbReference>
<dbReference type="Pfam" id="PF10675">
    <property type="entry name" value="DUF2489"/>
    <property type="match status" value="1"/>
</dbReference>
<keyword evidence="4" id="KW-1185">Reference proteome</keyword>
<keyword evidence="1" id="KW-0812">Transmembrane</keyword>
<dbReference type="RefSeq" id="WP_234996221.1">
    <property type="nucleotide sequence ID" value="NZ_FXWH01000001.1"/>
</dbReference>
<feature type="transmembrane region" description="Helical" evidence="1">
    <location>
        <begin position="6"/>
        <end position="29"/>
    </location>
</feature>
<keyword evidence="1" id="KW-1133">Transmembrane helix</keyword>
<reference evidence="4" key="1">
    <citation type="submission" date="2017-04" db="EMBL/GenBank/DDBJ databases">
        <authorList>
            <person name="Varghese N."/>
            <person name="Submissions S."/>
        </authorList>
    </citation>
    <scope>NUCLEOTIDE SEQUENCE [LARGE SCALE GENOMIC DNA]</scope>
</reference>
<keyword evidence="1" id="KW-0472">Membrane</keyword>